<dbReference type="Proteomes" id="UP000887226">
    <property type="component" value="Unassembled WGS sequence"/>
</dbReference>
<proteinExistence type="predicted"/>
<dbReference type="OrthoDB" id="4505928at2759"/>
<dbReference type="CDD" id="cd14688">
    <property type="entry name" value="bZIP_YAP"/>
    <property type="match status" value="1"/>
</dbReference>
<dbReference type="PANTHER" id="PTHR42070">
    <property type="entry name" value="FILAMENT ASSOCIATED PROTEIN, PUTATIVE (AFU_ORTHOLOGUE AFUA_8G06630)-RELATED"/>
    <property type="match status" value="1"/>
</dbReference>
<keyword evidence="2" id="KW-1185">Reference proteome</keyword>
<evidence type="ECO:0000313" key="2">
    <source>
        <dbReference type="Proteomes" id="UP000887226"/>
    </source>
</evidence>
<dbReference type="AlphaFoldDB" id="A0A9P7Z9E4"/>
<evidence type="ECO:0008006" key="3">
    <source>
        <dbReference type="Google" id="ProtNLM"/>
    </source>
</evidence>
<evidence type="ECO:0000313" key="1">
    <source>
        <dbReference type="EMBL" id="KAG9247370.1"/>
    </source>
</evidence>
<name>A0A9P7Z9E4_9HELO</name>
<comment type="caution">
    <text evidence="1">The sequence shown here is derived from an EMBL/GenBank/DDBJ whole genome shotgun (WGS) entry which is preliminary data.</text>
</comment>
<protein>
    <recommendedName>
        <fullName evidence="3">BZIP domain-containing protein</fullName>
    </recommendedName>
</protein>
<dbReference type="EMBL" id="MU253774">
    <property type="protein sequence ID" value="KAG9247370.1"/>
    <property type="molecule type" value="Genomic_DNA"/>
</dbReference>
<sequence>MAPADLARIRENQRRSRARRKEYLGEVEARLQQCERLGVAASSDIQMVARRVAEENSQLRELLAKHGIGNDEVEEHLQSSKTIRPTSFGSAAVALESLLSNRAACAPSRANNGQADADSADNMNHCQRKKSFTDREVVDDDVVQNTMKDRSVAPCHENPQSATTGRIEHFEGSEGLVDTENFIPNLNNCNVVTDMITIMAGGDPNALKEELGCRPGADCEVDNQLIFSIMDRYAGDIFAM</sequence>
<accession>A0A9P7Z9E4</accession>
<gene>
    <name evidence="1" type="ORF">BJ878DRAFT_190959</name>
</gene>
<dbReference type="PANTHER" id="PTHR42070:SF1">
    <property type="entry name" value="FILAMENT ASSOCIATED PROTEIN, PUTATIVE (AFU_ORTHOLOGUE AFUA_8G06630)-RELATED"/>
    <property type="match status" value="1"/>
</dbReference>
<reference evidence="1" key="1">
    <citation type="journal article" date="2021" name="IMA Fungus">
        <title>Genomic characterization of three marine fungi, including Emericellopsis atlantica sp. nov. with signatures of a generalist lifestyle and marine biomass degradation.</title>
        <authorList>
            <person name="Hagestad O.C."/>
            <person name="Hou L."/>
            <person name="Andersen J.H."/>
            <person name="Hansen E.H."/>
            <person name="Altermark B."/>
            <person name="Li C."/>
            <person name="Kuhnert E."/>
            <person name="Cox R.J."/>
            <person name="Crous P.W."/>
            <person name="Spatafora J.W."/>
            <person name="Lail K."/>
            <person name="Amirebrahimi M."/>
            <person name="Lipzen A."/>
            <person name="Pangilinan J."/>
            <person name="Andreopoulos W."/>
            <person name="Hayes R.D."/>
            <person name="Ng V."/>
            <person name="Grigoriev I.V."/>
            <person name="Jackson S.A."/>
            <person name="Sutton T.D.S."/>
            <person name="Dobson A.D.W."/>
            <person name="Rama T."/>
        </authorList>
    </citation>
    <scope>NUCLEOTIDE SEQUENCE</scope>
    <source>
        <strain evidence="1">TRa3180A</strain>
    </source>
</reference>
<organism evidence="1 2">
    <name type="scientific">Calycina marina</name>
    <dbReference type="NCBI Taxonomy" id="1763456"/>
    <lineage>
        <taxon>Eukaryota</taxon>
        <taxon>Fungi</taxon>
        <taxon>Dikarya</taxon>
        <taxon>Ascomycota</taxon>
        <taxon>Pezizomycotina</taxon>
        <taxon>Leotiomycetes</taxon>
        <taxon>Helotiales</taxon>
        <taxon>Pezizellaceae</taxon>
        <taxon>Calycina</taxon>
    </lineage>
</organism>